<feature type="compositionally biased region" description="Acidic residues" evidence="2">
    <location>
        <begin position="171"/>
        <end position="201"/>
    </location>
</feature>
<dbReference type="AlphaFoldDB" id="C7N661"/>
<evidence type="ECO:0000256" key="1">
    <source>
        <dbReference type="SAM" id="Coils"/>
    </source>
</evidence>
<evidence type="ECO:0000256" key="2">
    <source>
        <dbReference type="SAM" id="MobiDB-lite"/>
    </source>
</evidence>
<reference evidence="3 4" key="1">
    <citation type="journal article" date="2009" name="Stand. Genomic Sci.">
        <title>Complete genome sequence of Slackia heliotrinireducens type strain (RHS 1).</title>
        <authorList>
            <person name="Pukall R."/>
            <person name="Lapidus A."/>
            <person name="Nolan M."/>
            <person name="Copeland A."/>
            <person name="Glavina Del Rio T."/>
            <person name="Lucas S."/>
            <person name="Chen F."/>
            <person name="Tice H."/>
            <person name="Cheng J.F."/>
            <person name="Chertkov O."/>
            <person name="Bruce D."/>
            <person name="Goodwin L."/>
            <person name="Kuske C."/>
            <person name="Brettin T."/>
            <person name="Detter J.C."/>
            <person name="Han C."/>
            <person name="Pitluck S."/>
            <person name="Pati A."/>
            <person name="Mavrommatis K."/>
            <person name="Ivanova N."/>
            <person name="Ovchinnikova G."/>
            <person name="Chen A."/>
            <person name="Palaniappan K."/>
            <person name="Schneider S."/>
            <person name="Rohde M."/>
            <person name="Chain P."/>
            <person name="D'haeseleer P."/>
            <person name="Goker M."/>
            <person name="Bristow J."/>
            <person name="Eisen J.A."/>
            <person name="Markowitz V."/>
            <person name="Kyrpides N.C."/>
            <person name="Klenk H.P."/>
            <person name="Hugenholtz P."/>
        </authorList>
    </citation>
    <scope>NUCLEOTIDE SEQUENCE [LARGE SCALE GENOMIC DNA]</scope>
    <source>
        <strain evidence="4">ATCC 29202 / DSM 20476 / NCTC 11029 / RHS 1</strain>
    </source>
</reference>
<feature type="compositionally biased region" description="Polar residues" evidence="2">
    <location>
        <begin position="148"/>
        <end position="164"/>
    </location>
</feature>
<accession>C7N661</accession>
<keyword evidence="4" id="KW-1185">Reference proteome</keyword>
<gene>
    <name evidence="3" type="ordered locus">Shel_13750</name>
</gene>
<dbReference type="STRING" id="471855.Shel_13750"/>
<dbReference type="HOGENOM" id="CLU_1359641_0_0_11"/>
<evidence type="ECO:0000313" key="4">
    <source>
        <dbReference type="Proteomes" id="UP000002026"/>
    </source>
</evidence>
<dbReference type="RefSeq" id="WP_012798498.1">
    <property type="nucleotide sequence ID" value="NC_013165.1"/>
</dbReference>
<keyword evidence="1" id="KW-0175">Coiled coil</keyword>
<dbReference type="Proteomes" id="UP000002026">
    <property type="component" value="Chromosome"/>
</dbReference>
<sequence length="201" mass="22343">MTGNAKRVACMVAIVSAVLALGIGGVSYALDSPAAKQAPPKEAHGPLVITVGELAYAEYQDALQEAEEDRIEADLAMRMNAPDKYEEAAEAEQSAREAEAARQFYEKYKDDKTPVTVYRDNDDGDADDVWDYDMEGPWDDVFDIDDQSVGTANAPSAYSQNNGGATWYDNDGWDDDDWDDDDDYDDLDDDDDDDWDDEYDD</sequence>
<feature type="region of interest" description="Disordered" evidence="2">
    <location>
        <begin position="144"/>
        <end position="201"/>
    </location>
</feature>
<evidence type="ECO:0000313" key="3">
    <source>
        <dbReference type="EMBL" id="ACV22396.1"/>
    </source>
</evidence>
<protein>
    <submittedName>
        <fullName evidence="3">Uncharacterized protein</fullName>
    </submittedName>
</protein>
<dbReference type="KEGG" id="shi:Shel_13750"/>
<organism evidence="3 4">
    <name type="scientific">Slackia heliotrinireducens (strain ATCC 29202 / DSM 20476 / NCTC 11029 / RHS 1)</name>
    <name type="common">Peptococcus heliotrinreducens</name>
    <dbReference type="NCBI Taxonomy" id="471855"/>
    <lineage>
        <taxon>Bacteria</taxon>
        <taxon>Bacillati</taxon>
        <taxon>Actinomycetota</taxon>
        <taxon>Coriobacteriia</taxon>
        <taxon>Eggerthellales</taxon>
        <taxon>Eggerthellaceae</taxon>
        <taxon>Slackia</taxon>
    </lineage>
</organism>
<proteinExistence type="predicted"/>
<feature type="coiled-coil region" evidence="1">
    <location>
        <begin position="49"/>
        <end position="108"/>
    </location>
</feature>
<dbReference type="EMBL" id="CP001684">
    <property type="protein sequence ID" value="ACV22396.1"/>
    <property type="molecule type" value="Genomic_DNA"/>
</dbReference>
<name>C7N661_SLAHD</name>